<feature type="compositionally biased region" description="Acidic residues" evidence="1">
    <location>
        <begin position="25"/>
        <end position="35"/>
    </location>
</feature>
<comment type="caution">
    <text evidence="2">The sequence shown here is derived from an EMBL/GenBank/DDBJ whole genome shotgun (WGS) entry which is preliminary data.</text>
</comment>
<feature type="region of interest" description="Disordered" evidence="1">
    <location>
        <begin position="1"/>
        <end position="41"/>
    </location>
</feature>
<evidence type="ECO:0000313" key="3">
    <source>
        <dbReference type="Proteomes" id="UP000462212"/>
    </source>
</evidence>
<dbReference type="PANTHER" id="PTHR43591:SF31">
    <property type="entry name" value="LAEA-LIKE, PUTATIVE (AFU_ORTHOLOGUE AFUA_8G01930)-RELATED"/>
    <property type="match status" value="1"/>
</dbReference>
<evidence type="ECO:0000256" key="1">
    <source>
        <dbReference type="SAM" id="MobiDB-lite"/>
    </source>
</evidence>
<dbReference type="EMBL" id="QGMJ01000527">
    <property type="protein sequence ID" value="TVY35409.1"/>
    <property type="molecule type" value="Genomic_DNA"/>
</dbReference>
<dbReference type="Proteomes" id="UP000462212">
    <property type="component" value="Unassembled WGS sequence"/>
</dbReference>
<reference evidence="2 3" key="1">
    <citation type="submission" date="2018-05" db="EMBL/GenBank/DDBJ databases">
        <title>Genome sequencing and assembly of the regulated plant pathogen Lachnellula willkommii and related sister species for the development of diagnostic species identification markers.</title>
        <authorList>
            <person name="Giroux E."/>
            <person name="Bilodeau G."/>
        </authorList>
    </citation>
    <scope>NUCLEOTIDE SEQUENCE [LARGE SCALE GENOMIC DNA]</scope>
    <source>
        <strain evidence="2 3">CBS 197.66</strain>
    </source>
</reference>
<proteinExistence type="predicted"/>
<keyword evidence="3" id="KW-1185">Reference proteome</keyword>
<dbReference type="SUPFAM" id="SSF53335">
    <property type="entry name" value="S-adenosyl-L-methionine-dependent methyltransferases"/>
    <property type="match status" value="1"/>
</dbReference>
<dbReference type="Gene3D" id="3.40.50.150">
    <property type="entry name" value="Vaccinia Virus protein VP39"/>
    <property type="match status" value="1"/>
</dbReference>
<dbReference type="AlphaFoldDB" id="A0A8H8RJK8"/>
<dbReference type="OrthoDB" id="2013972at2759"/>
<evidence type="ECO:0000313" key="2">
    <source>
        <dbReference type="EMBL" id="TVY35409.1"/>
    </source>
</evidence>
<protein>
    <submittedName>
        <fullName evidence="2">Secondary metabolism regulator</fullName>
    </submittedName>
</protein>
<dbReference type="PANTHER" id="PTHR43591">
    <property type="entry name" value="METHYLTRANSFERASE"/>
    <property type="match status" value="1"/>
</dbReference>
<name>A0A8H8RJK8_9HELO</name>
<organism evidence="2 3">
    <name type="scientific">Lachnellula subtilissima</name>
    <dbReference type="NCBI Taxonomy" id="602034"/>
    <lineage>
        <taxon>Eukaryota</taxon>
        <taxon>Fungi</taxon>
        <taxon>Dikarya</taxon>
        <taxon>Ascomycota</taxon>
        <taxon>Pezizomycotina</taxon>
        <taxon>Leotiomycetes</taxon>
        <taxon>Helotiales</taxon>
        <taxon>Lachnaceae</taxon>
        <taxon>Lachnellula</taxon>
    </lineage>
</organism>
<dbReference type="GO" id="GO:0008168">
    <property type="term" value="F:methyltransferase activity"/>
    <property type="evidence" value="ECO:0007669"/>
    <property type="project" value="TreeGrafter"/>
</dbReference>
<dbReference type="CDD" id="cd02440">
    <property type="entry name" value="AdoMet_MTases"/>
    <property type="match status" value="1"/>
</dbReference>
<dbReference type="Pfam" id="PF13489">
    <property type="entry name" value="Methyltransf_23"/>
    <property type="match status" value="1"/>
</dbReference>
<accession>A0A8H8RJK8</accession>
<gene>
    <name evidence="2" type="primary">LAE1_3</name>
    <name evidence="2" type="ORF">LSUB1_G005311</name>
</gene>
<sequence>MEASGSGTGPPSTAAESTERTSLIEPDDSISDEGYAESTTTSYMTSIASDIRHGIEEDGRRYAAYGQHKQWIPIDDPELDRNDFQHCKFTLLMGNRLHLAPIKPDPHRILDIGTGSGIWAIDIAEKYPSASVIGVDTAAVQPTMVPPNLQFEIEDVESEWLWGKDSFDFIYARELILSIRDWPKLMRQSYEHLKPGGHLEISGSLPYFQSDDGSLPAGSAYAELAQVFFDMGDRIGVSGHDPLKWKEQFLEAGFTDVKQTVLKIPTNPWPKDRRMKQIGALEMSHFRDGISNIFARGYTQILGGDPNYFEVLMARARNEVTDRKRHSYLLFYAVHGKRPEAETSRSQPTS</sequence>
<dbReference type="InterPro" id="IPR029063">
    <property type="entry name" value="SAM-dependent_MTases_sf"/>
</dbReference>